<comment type="caution">
    <text evidence="2">The sequence shown here is derived from an EMBL/GenBank/DDBJ whole genome shotgun (WGS) entry which is preliminary data.</text>
</comment>
<feature type="region of interest" description="Disordered" evidence="1">
    <location>
        <begin position="1"/>
        <end position="37"/>
    </location>
</feature>
<dbReference type="Proteomes" id="UP001239994">
    <property type="component" value="Unassembled WGS sequence"/>
</dbReference>
<feature type="non-terminal residue" evidence="2">
    <location>
        <position position="1"/>
    </location>
</feature>
<evidence type="ECO:0000313" key="2">
    <source>
        <dbReference type="EMBL" id="KAK1799101.1"/>
    </source>
</evidence>
<gene>
    <name evidence="2" type="ORF">P4O66_006691</name>
</gene>
<dbReference type="EMBL" id="JAROKS010000012">
    <property type="protein sequence ID" value="KAK1799101.1"/>
    <property type="molecule type" value="Genomic_DNA"/>
</dbReference>
<sequence>ISMSSAKQKKRVWGSGRENSCPSLGSPGGHVQPFKAPTHRYLPTTKTSSRSISLCFPPYAFHYCHGNNHYLTCSLYGRET</sequence>
<evidence type="ECO:0000313" key="3">
    <source>
        <dbReference type="Proteomes" id="UP001239994"/>
    </source>
</evidence>
<dbReference type="AlphaFoldDB" id="A0AAD8ZH53"/>
<evidence type="ECO:0000256" key="1">
    <source>
        <dbReference type="SAM" id="MobiDB-lite"/>
    </source>
</evidence>
<protein>
    <submittedName>
        <fullName evidence="2">Uncharacterized protein</fullName>
    </submittedName>
</protein>
<proteinExistence type="predicted"/>
<keyword evidence="3" id="KW-1185">Reference proteome</keyword>
<name>A0AAD8ZH53_9TELE</name>
<accession>A0AAD8ZH53</accession>
<organism evidence="2 3">
    <name type="scientific">Electrophorus voltai</name>
    <dbReference type="NCBI Taxonomy" id="2609070"/>
    <lineage>
        <taxon>Eukaryota</taxon>
        <taxon>Metazoa</taxon>
        <taxon>Chordata</taxon>
        <taxon>Craniata</taxon>
        <taxon>Vertebrata</taxon>
        <taxon>Euteleostomi</taxon>
        <taxon>Actinopterygii</taxon>
        <taxon>Neopterygii</taxon>
        <taxon>Teleostei</taxon>
        <taxon>Ostariophysi</taxon>
        <taxon>Gymnotiformes</taxon>
        <taxon>Gymnotoidei</taxon>
        <taxon>Gymnotidae</taxon>
        <taxon>Electrophorus</taxon>
    </lineage>
</organism>
<reference evidence="2" key="1">
    <citation type="submission" date="2023-03" db="EMBL/GenBank/DDBJ databases">
        <title>Electrophorus voltai genome.</title>
        <authorList>
            <person name="Bian C."/>
        </authorList>
    </citation>
    <scope>NUCLEOTIDE SEQUENCE</scope>
    <source>
        <strain evidence="2">CB-2022</strain>
        <tissue evidence="2">Muscle</tissue>
    </source>
</reference>